<gene>
    <name evidence="2" type="ordered locus">Ngar_c24020</name>
</gene>
<sequence length="95" mass="10437">MLLTVGSGYLARAGMHYSDAAQDDVIISQEFAACGSCLDNNQKIMDAYVESLRGKMQESLQDMILNAGIGVALFCMGAGFSMIYIKWYRNTEPIL</sequence>
<keyword evidence="1" id="KW-1133">Transmembrane helix</keyword>
<dbReference type="InParanoid" id="K0IL51"/>
<evidence type="ECO:0000313" key="2">
    <source>
        <dbReference type="EMBL" id="AFU59327.1"/>
    </source>
</evidence>
<dbReference type="KEGG" id="nga:Ngar_c24020"/>
<keyword evidence="1" id="KW-0812">Transmembrane</keyword>
<proteinExistence type="predicted"/>
<dbReference type="Proteomes" id="UP000008037">
    <property type="component" value="Chromosome"/>
</dbReference>
<organism evidence="2 3">
    <name type="scientific">Nitrososphaera gargensis (strain Ga9.2)</name>
    <dbReference type="NCBI Taxonomy" id="1237085"/>
    <lineage>
        <taxon>Archaea</taxon>
        <taxon>Nitrososphaerota</taxon>
        <taxon>Nitrososphaeria</taxon>
        <taxon>Nitrososphaerales</taxon>
        <taxon>Nitrososphaeraceae</taxon>
        <taxon>Nitrososphaera</taxon>
    </lineage>
</organism>
<protein>
    <submittedName>
        <fullName evidence="2">Uncharacterized protein</fullName>
    </submittedName>
</protein>
<evidence type="ECO:0000313" key="3">
    <source>
        <dbReference type="Proteomes" id="UP000008037"/>
    </source>
</evidence>
<reference evidence="2 3" key="1">
    <citation type="journal article" date="2012" name="Environ. Microbiol.">
        <title>The genome of the ammonia-oxidizing Candidatus Nitrososphaera gargensis: insights into metabolic versatility and environmental adaptations.</title>
        <authorList>
            <person name="Spang A."/>
            <person name="Poehlein A."/>
            <person name="Offre P."/>
            <person name="Zumbragel S."/>
            <person name="Haider S."/>
            <person name="Rychlik N."/>
            <person name="Nowka B."/>
            <person name="Schmeisser C."/>
            <person name="Lebedeva E.V."/>
            <person name="Rattei T."/>
            <person name="Bohm C."/>
            <person name="Schmid M."/>
            <person name="Galushko A."/>
            <person name="Hatzenpichler R."/>
            <person name="Weinmaier T."/>
            <person name="Daniel R."/>
            <person name="Schleper C."/>
            <person name="Spieck E."/>
            <person name="Streit W."/>
            <person name="Wagner M."/>
        </authorList>
    </citation>
    <scope>NUCLEOTIDE SEQUENCE [LARGE SCALE GENOMIC DNA]</scope>
    <source>
        <strain evidence="3">Ga9.2</strain>
    </source>
</reference>
<dbReference type="BioCyc" id="CNIT1237085:G1324-2400-MONOMER"/>
<keyword evidence="3" id="KW-1185">Reference proteome</keyword>
<dbReference type="HOGENOM" id="CLU_2366306_0_0_2"/>
<accession>K0IL51</accession>
<dbReference type="EMBL" id="CP002408">
    <property type="protein sequence ID" value="AFU59327.1"/>
    <property type="molecule type" value="Genomic_DNA"/>
</dbReference>
<name>K0IL51_NITGG</name>
<keyword evidence="1" id="KW-0472">Membrane</keyword>
<evidence type="ECO:0000256" key="1">
    <source>
        <dbReference type="SAM" id="Phobius"/>
    </source>
</evidence>
<feature type="transmembrane region" description="Helical" evidence="1">
    <location>
        <begin position="63"/>
        <end position="85"/>
    </location>
</feature>
<dbReference type="AlphaFoldDB" id="K0IL51"/>